<dbReference type="SUPFAM" id="SSF54001">
    <property type="entry name" value="Cysteine proteinases"/>
    <property type="match status" value="1"/>
</dbReference>
<dbReference type="AlphaFoldDB" id="A0A0Q3JHF8"/>
<dbReference type="FunCoup" id="A0A0Q3JHF8">
    <property type="interactions" value="1"/>
</dbReference>
<organism evidence="2">
    <name type="scientific">Brachypodium distachyon</name>
    <name type="common">Purple false brome</name>
    <name type="synonym">Trachynia distachya</name>
    <dbReference type="NCBI Taxonomy" id="15368"/>
    <lineage>
        <taxon>Eukaryota</taxon>
        <taxon>Viridiplantae</taxon>
        <taxon>Streptophyta</taxon>
        <taxon>Embryophyta</taxon>
        <taxon>Tracheophyta</taxon>
        <taxon>Spermatophyta</taxon>
        <taxon>Magnoliopsida</taxon>
        <taxon>Liliopsida</taxon>
        <taxon>Poales</taxon>
        <taxon>Poaceae</taxon>
        <taxon>BOP clade</taxon>
        <taxon>Pooideae</taxon>
        <taxon>Stipodae</taxon>
        <taxon>Brachypodieae</taxon>
        <taxon>Brachypodium</taxon>
    </lineage>
</organism>
<evidence type="ECO:0000313" key="4">
    <source>
        <dbReference type="Proteomes" id="UP000008810"/>
    </source>
</evidence>
<dbReference type="Pfam" id="PF00112">
    <property type="entry name" value="Peptidase_C1"/>
    <property type="match status" value="1"/>
</dbReference>
<reference evidence="2" key="2">
    <citation type="submission" date="2017-06" db="EMBL/GenBank/DDBJ databases">
        <title>WGS assembly of Brachypodium distachyon.</title>
        <authorList>
            <consortium name="The International Brachypodium Initiative"/>
            <person name="Lucas S."/>
            <person name="Harmon-Smith M."/>
            <person name="Lail K."/>
            <person name="Tice H."/>
            <person name="Grimwood J."/>
            <person name="Bruce D."/>
            <person name="Barry K."/>
            <person name="Shu S."/>
            <person name="Lindquist E."/>
            <person name="Wang M."/>
            <person name="Pitluck S."/>
            <person name="Vogel J.P."/>
            <person name="Garvin D.F."/>
            <person name="Mockler T.C."/>
            <person name="Schmutz J."/>
            <person name="Rokhsar D."/>
            <person name="Bevan M.W."/>
        </authorList>
    </citation>
    <scope>NUCLEOTIDE SEQUENCE</scope>
    <source>
        <strain evidence="2">Bd21</strain>
    </source>
</reference>
<dbReference type="InParanoid" id="A0A0Q3JHF8"/>
<dbReference type="GO" id="GO:0004197">
    <property type="term" value="F:cysteine-type endopeptidase activity"/>
    <property type="evidence" value="ECO:0000318"/>
    <property type="project" value="GO_Central"/>
</dbReference>
<evidence type="ECO:0000313" key="2">
    <source>
        <dbReference type="EMBL" id="KQJ97616.1"/>
    </source>
</evidence>
<dbReference type="Gene3D" id="3.90.70.10">
    <property type="entry name" value="Cysteine proteinases"/>
    <property type="match status" value="1"/>
</dbReference>
<evidence type="ECO:0000259" key="1">
    <source>
        <dbReference type="Pfam" id="PF00112"/>
    </source>
</evidence>
<dbReference type="GO" id="GO:0005615">
    <property type="term" value="C:extracellular space"/>
    <property type="evidence" value="ECO:0000318"/>
    <property type="project" value="GO_Central"/>
</dbReference>
<dbReference type="EnsemblPlants" id="KQJ97616">
    <property type="protein sequence ID" value="KQJ97616"/>
    <property type="gene ID" value="BRADI_3g32251v3"/>
</dbReference>
<keyword evidence="4" id="KW-1185">Reference proteome</keyword>
<dbReference type="Gramene" id="KQJ97616">
    <property type="protein sequence ID" value="KQJ97616"/>
    <property type="gene ID" value="BRADI_3g32251v3"/>
</dbReference>
<protein>
    <recommendedName>
        <fullName evidence="1">Peptidase C1A papain C-terminal domain-containing protein</fullName>
    </recommendedName>
</protein>
<feature type="domain" description="Peptidase C1A papain C-terminal" evidence="1">
    <location>
        <begin position="123"/>
        <end position="198"/>
    </location>
</feature>
<name>A0A0Q3JHF8_BRADI</name>
<reference evidence="3" key="3">
    <citation type="submission" date="2018-08" db="UniProtKB">
        <authorList>
            <consortium name="EnsemblPlants"/>
        </authorList>
    </citation>
    <scope>IDENTIFICATION</scope>
    <source>
        <strain evidence="3">cv. Bd21</strain>
    </source>
</reference>
<dbReference type="GO" id="GO:0051603">
    <property type="term" value="P:proteolysis involved in protein catabolic process"/>
    <property type="evidence" value="ECO:0000318"/>
    <property type="project" value="GO_Central"/>
</dbReference>
<gene>
    <name evidence="2" type="ORF">BRADI_3g32251v3</name>
</gene>
<sequence length="209" mass="23570">MEAKDIEINLKLDPYHGKIVVPAARRQQPHTCFISSSSTCVESKYKRKGALQDPQEDFEVRLSTEDFIAMYEKEYGPIGGEAELLSTHGGFARLTNALEILKKEGVPGIKDKPEKKFPQDIKKLLNLAHAMLGTFKISKNYKTLKPGDIYVYDRNNRELVNGRTCSHAVAIIGYGCRGGVWYYVFQNSYGESWGEDGIGRYFFSSLNLS</sequence>
<evidence type="ECO:0000313" key="3">
    <source>
        <dbReference type="EnsemblPlants" id="KQJ97616"/>
    </source>
</evidence>
<dbReference type="InterPro" id="IPR000668">
    <property type="entry name" value="Peptidase_C1A_C"/>
</dbReference>
<dbReference type="GO" id="GO:0005764">
    <property type="term" value="C:lysosome"/>
    <property type="evidence" value="ECO:0000318"/>
    <property type="project" value="GO_Central"/>
</dbReference>
<accession>A0A0Q3JHF8</accession>
<dbReference type="OrthoDB" id="684876at2759"/>
<dbReference type="InterPro" id="IPR038765">
    <property type="entry name" value="Papain-like_cys_pep_sf"/>
</dbReference>
<dbReference type="CDD" id="cd02619">
    <property type="entry name" value="Peptidase_C1"/>
    <property type="match status" value="1"/>
</dbReference>
<dbReference type="EMBL" id="CM000882">
    <property type="protein sequence ID" value="KQJ97616.1"/>
    <property type="molecule type" value="Genomic_DNA"/>
</dbReference>
<reference evidence="2 3" key="1">
    <citation type="journal article" date="2010" name="Nature">
        <title>Genome sequencing and analysis of the model grass Brachypodium distachyon.</title>
        <authorList>
            <consortium name="International Brachypodium Initiative"/>
        </authorList>
    </citation>
    <scope>NUCLEOTIDE SEQUENCE [LARGE SCALE GENOMIC DNA]</scope>
    <source>
        <strain evidence="2 3">Bd21</strain>
    </source>
</reference>
<proteinExistence type="predicted"/>
<dbReference type="Proteomes" id="UP000008810">
    <property type="component" value="Chromosome 3"/>
</dbReference>